<dbReference type="InterPro" id="IPR036397">
    <property type="entry name" value="RNaseH_sf"/>
</dbReference>
<accession>A0ABQ8TRU5</accession>
<keyword evidence="2" id="KW-1185">Reference proteome</keyword>
<protein>
    <recommendedName>
        <fullName evidence="3">Tc1-like transposase DDE domain-containing protein</fullName>
    </recommendedName>
</protein>
<proteinExistence type="predicted"/>
<name>A0ABQ8TRU5_PERAM</name>
<gene>
    <name evidence="1" type="ORF">ANN_00227</name>
</gene>
<evidence type="ECO:0000313" key="2">
    <source>
        <dbReference type="Proteomes" id="UP001148838"/>
    </source>
</evidence>
<evidence type="ECO:0000313" key="1">
    <source>
        <dbReference type="EMBL" id="KAJ4448836.1"/>
    </source>
</evidence>
<comment type="caution">
    <text evidence="1">The sequence shown here is derived from an EMBL/GenBank/DDBJ whole genome shotgun (WGS) entry which is preliminary data.</text>
</comment>
<dbReference type="Proteomes" id="UP001148838">
    <property type="component" value="Unassembled WGS sequence"/>
</dbReference>
<reference evidence="1 2" key="1">
    <citation type="journal article" date="2022" name="Allergy">
        <title>Genome assembly and annotation of Periplaneta americana reveal a comprehensive cockroach allergen profile.</title>
        <authorList>
            <person name="Wang L."/>
            <person name="Xiong Q."/>
            <person name="Saelim N."/>
            <person name="Wang L."/>
            <person name="Nong W."/>
            <person name="Wan A.T."/>
            <person name="Shi M."/>
            <person name="Liu X."/>
            <person name="Cao Q."/>
            <person name="Hui J.H.L."/>
            <person name="Sookrung N."/>
            <person name="Leung T.F."/>
            <person name="Tungtrongchitr A."/>
            <person name="Tsui S.K.W."/>
        </authorList>
    </citation>
    <scope>NUCLEOTIDE SEQUENCE [LARGE SCALE GENOMIC DNA]</scope>
    <source>
        <strain evidence="1">PWHHKU_190912</strain>
    </source>
</reference>
<dbReference type="Gene3D" id="3.30.420.10">
    <property type="entry name" value="Ribonuclease H-like superfamily/Ribonuclease H"/>
    <property type="match status" value="1"/>
</dbReference>
<sequence length="108" mass="12783">MPSMKSQTRYRHIALRLPPYYCVLNPIEFAWPQVKRKVQLKNLKASPIEELVKVLESPCESVTKEHWQNYIRHVEEIEETYRLLNPVFDSKVVIPLNDSLTDDSEEEN</sequence>
<organism evidence="1 2">
    <name type="scientific">Periplaneta americana</name>
    <name type="common">American cockroach</name>
    <name type="synonym">Blatta americana</name>
    <dbReference type="NCBI Taxonomy" id="6978"/>
    <lineage>
        <taxon>Eukaryota</taxon>
        <taxon>Metazoa</taxon>
        <taxon>Ecdysozoa</taxon>
        <taxon>Arthropoda</taxon>
        <taxon>Hexapoda</taxon>
        <taxon>Insecta</taxon>
        <taxon>Pterygota</taxon>
        <taxon>Neoptera</taxon>
        <taxon>Polyneoptera</taxon>
        <taxon>Dictyoptera</taxon>
        <taxon>Blattodea</taxon>
        <taxon>Blattoidea</taxon>
        <taxon>Blattidae</taxon>
        <taxon>Blattinae</taxon>
        <taxon>Periplaneta</taxon>
    </lineage>
</organism>
<evidence type="ECO:0008006" key="3">
    <source>
        <dbReference type="Google" id="ProtNLM"/>
    </source>
</evidence>
<dbReference type="EMBL" id="JAJSOF020000003">
    <property type="protein sequence ID" value="KAJ4448836.1"/>
    <property type="molecule type" value="Genomic_DNA"/>
</dbReference>